<dbReference type="EMBL" id="CAUJNA010000069">
    <property type="protein sequence ID" value="CAJ1371350.1"/>
    <property type="molecule type" value="Genomic_DNA"/>
</dbReference>
<evidence type="ECO:0000313" key="5">
    <source>
        <dbReference type="Proteomes" id="UP001178507"/>
    </source>
</evidence>
<dbReference type="AlphaFoldDB" id="A0AA36HMJ0"/>
<dbReference type="Gene3D" id="3.40.50.720">
    <property type="entry name" value="NAD(P)-binding Rossmann-like Domain"/>
    <property type="match status" value="1"/>
</dbReference>
<feature type="domain" description="Ketoreductase" evidence="3">
    <location>
        <begin position="48"/>
        <end position="227"/>
    </location>
</feature>
<dbReference type="PANTHER" id="PTHR48107">
    <property type="entry name" value="NADPH-DEPENDENT ALDEHYDE REDUCTASE-LIKE PROTEIN, CHLOROPLASTIC-RELATED"/>
    <property type="match status" value="1"/>
</dbReference>
<dbReference type="FunFam" id="3.40.50.720:FF:000173">
    <property type="entry name" value="3-oxoacyl-[acyl-carrier protein] reductase"/>
    <property type="match status" value="1"/>
</dbReference>
<evidence type="ECO:0000313" key="4">
    <source>
        <dbReference type="EMBL" id="CAJ1371350.1"/>
    </source>
</evidence>
<accession>A0AA36HMJ0</accession>
<gene>
    <name evidence="4" type="ORF">EVOR1521_LOCUS1667</name>
</gene>
<reference evidence="4" key="1">
    <citation type="submission" date="2023-08" db="EMBL/GenBank/DDBJ databases">
        <authorList>
            <person name="Chen Y."/>
            <person name="Shah S."/>
            <person name="Dougan E. K."/>
            <person name="Thang M."/>
            <person name="Chan C."/>
        </authorList>
    </citation>
    <scope>NUCLEOTIDE SEQUENCE</scope>
</reference>
<dbReference type="InterPro" id="IPR002347">
    <property type="entry name" value="SDR_fam"/>
</dbReference>
<comment type="similarity">
    <text evidence="1">Belongs to the short-chain dehydrogenases/reductases (SDR) family.</text>
</comment>
<dbReference type="Pfam" id="PF13561">
    <property type="entry name" value="adh_short_C2"/>
    <property type="match status" value="1"/>
</dbReference>
<name>A0AA36HMJ0_9DINO</name>
<evidence type="ECO:0000256" key="1">
    <source>
        <dbReference type="ARBA" id="ARBA00006484"/>
    </source>
</evidence>
<organism evidence="4 5">
    <name type="scientific">Effrenium voratum</name>
    <dbReference type="NCBI Taxonomy" id="2562239"/>
    <lineage>
        <taxon>Eukaryota</taxon>
        <taxon>Sar</taxon>
        <taxon>Alveolata</taxon>
        <taxon>Dinophyceae</taxon>
        <taxon>Suessiales</taxon>
        <taxon>Symbiodiniaceae</taxon>
        <taxon>Effrenium</taxon>
    </lineage>
</organism>
<dbReference type="GO" id="GO:0016614">
    <property type="term" value="F:oxidoreductase activity, acting on CH-OH group of donors"/>
    <property type="evidence" value="ECO:0007669"/>
    <property type="project" value="UniProtKB-ARBA"/>
</dbReference>
<keyword evidence="5" id="KW-1185">Reference proteome</keyword>
<dbReference type="Proteomes" id="UP001178507">
    <property type="component" value="Unassembled WGS sequence"/>
</dbReference>
<dbReference type="PANTHER" id="PTHR48107:SF7">
    <property type="entry name" value="RE15974P"/>
    <property type="match status" value="1"/>
</dbReference>
<dbReference type="CDD" id="cd05233">
    <property type="entry name" value="SDR_c"/>
    <property type="match status" value="1"/>
</dbReference>
<dbReference type="SUPFAM" id="SSF51735">
    <property type="entry name" value="NAD(P)-binding Rossmann-fold domains"/>
    <property type="match status" value="1"/>
</dbReference>
<comment type="caution">
    <text evidence="4">The sequence shown here is derived from an EMBL/GenBank/DDBJ whole genome shotgun (WGS) entry which is preliminary data.</text>
</comment>
<evidence type="ECO:0000259" key="3">
    <source>
        <dbReference type="SMART" id="SM00822"/>
    </source>
</evidence>
<dbReference type="InterPro" id="IPR036291">
    <property type="entry name" value="NAD(P)-bd_dom_sf"/>
</dbReference>
<sequence length="290" mass="29859">MSDGYSWHLAAAAVAGIAFGYVLAKTHPAPDTATAPALKRDFRVPSEKVCLVTGGSRGIGAAVCERLAADGYKVAVNYRSNKEQADEVVKRIRLQGGIAVAVQGDVANQQEVPQLFDMVSAQLGAVPTAVVNNAGLLGPLTGLTDDATLGELGRVMGTNLYGVLHVLQEVAKRMQPGGAVVNVSAGSAYTGQPLAYAMSKGALNSLTAGCVPELARLGIRINTVSPGPVYTDMMGDFDQIARDQMAAAIPLARAGEPSEIAAGISWLLSDDASFVSGANLRIAGGKPLEA</sequence>
<dbReference type="InterPro" id="IPR057326">
    <property type="entry name" value="KR_dom"/>
</dbReference>
<evidence type="ECO:0000256" key="2">
    <source>
        <dbReference type="ARBA" id="ARBA00023002"/>
    </source>
</evidence>
<protein>
    <recommendedName>
        <fullName evidence="3">Ketoreductase domain-containing protein</fullName>
    </recommendedName>
</protein>
<dbReference type="PRINTS" id="PR00081">
    <property type="entry name" value="GDHRDH"/>
</dbReference>
<proteinExistence type="inferred from homology"/>
<dbReference type="SMART" id="SM00822">
    <property type="entry name" value="PKS_KR"/>
    <property type="match status" value="1"/>
</dbReference>
<keyword evidence="2" id="KW-0560">Oxidoreductase</keyword>